<accession>A0A8S5NJ04</accession>
<name>A0A8S5NJ04_9CAUD</name>
<dbReference type="EMBL" id="BK015181">
    <property type="protein sequence ID" value="DAD94789.1"/>
    <property type="molecule type" value="Genomic_DNA"/>
</dbReference>
<organism evidence="1">
    <name type="scientific">Siphoviridae sp. ctK0l2</name>
    <dbReference type="NCBI Taxonomy" id="2826243"/>
    <lineage>
        <taxon>Viruses</taxon>
        <taxon>Duplodnaviria</taxon>
        <taxon>Heunggongvirae</taxon>
        <taxon>Uroviricota</taxon>
        <taxon>Caudoviricetes</taxon>
    </lineage>
</organism>
<evidence type="ECO:0000313" key="1">
    <source>
        <dbReference type="EMBL" id="DAD94789.1"/>
    </source>
</evidence>
<reference evidence="1" key="1">
    <citation type="journal article" date="2021" name="Proc. Natl. Acad. Sci. U.S.A.">
        <title>A Catalog of Tens of Thousands of Viruses from Human Metagenomes Reveals Hidden Associations with Chronic Diseases.</title>
        <authorList>
            <person name="Tisza M.J."/>
            <person name="Buck C.B."/>
        </authorList>
    </citation>
    <scope>NUCLEOTIDE SEQUENCE</scope>
    <source>
        <strain evidence="1">CtK0l2</strain>
    </source>
</reference>
<protein>
    <submittedName>
        <fullName evidence="1">Uncharacterized protein</fullName>
    </submittedName>
</protein>
<proteinExistence type="predicted"/>
<sequence length="44" mass="5074">MNGFLLSHIFDISGESFFLSFVTFSTTKRNTSPHLLTKAFYLRT</sequence>